<evidence type="ECO:0000313" key="1">
    <source>
        <dbReference type="EMBL" id="CEK70479.1"/>
    </source>
</evidence>
<feature type="non-terminal residue" evidence="1">
    <location>
        <position position="77"/>
    </location>
</feature>
<gene>
    <name evidence="1" type="primary">ORF74309</name>
</gene>
<protein>
    <submittedName>
        <fullName evidence="1">Uncharacterized protein</fullName>
    </submittedName>
</protein>
<dbReference type="EMBL" id="HACG01023614">
    <property type="protein sequence ID" value="CEK70479.1"/>
    <property type="molecule type" value="Transcribed_RNA"/>
</dbReference>
<sequence>MQRLLQKWKQYRYRFVPWLVVNFKNRSLRSVTENGTDDVISDADFQDFITNFLTSLHKLSVHTMTPEEKYLESLKLM</sequence>
<dbReference type="AlphaFoldDB" id="A0A0B6ZPC0"/>
<reference evidence="1" key="1">
    <citation type="submission" date="2014-12" db="EMBL/GenBank/DDBJ databases">
        <title>Insight into the proteome of Arion vulgaris.</title>
        <authorList>
            <person name="Aradska J."/>
            <person name="Bulat T."/>
            <person name="Smidak R."/>
            <person name="Sarate P."/>
            <person name="Gangsoo J."/>
            <person name="Sialana F."/>
            <person name="Bilban M."/>
            <person name="Lubec G."/>
        </authorList>
    </citation>
    <scope>NUCLEOTIDE SEQUENCE</scope>
    <source>
        <tissue evidence="1">Skin</tissue>
    </source>
</reference>
<accession>A0A0B6ZPC0</accession>
<organism evidence="1">
    <name type="scientific">Arion vulgaris</name>
    <dbReference type="NCBI Taxonomy" id="1028688"/>
    <lineage>
        <taxon>Eukaryota</taxon>
        <taxon>Metazoa</taxon>
        <taxon>Spiralia</taxon>
        <taxon>Lophotrochozoa</taxon>
        <taxon>Mollusca</taxon>
        <taxon>Gastropoda</taxon>
        <taxon>Heterobranchia</taxon>
        <taxon>Euthyneura</taxon>
        <taxon>Panpulmonata</taxon>
        <taxon>Eupulmonata</taxon>
        <taxon>Stylommatophora</taxon>
        <taxon>Helicina</taxon>
        <taxon>Arionoidea</taxon>
        <taxon>Arionidae</taxon>
        <taxon>Arion</taxon>
    </lineage>
</organism>
<proteinExistence type="predicted"/>
<name>A0A0B6ZPC0_9EUPU</name>